<comment type="caution">
    <text evidence="4">The sequence shown here is derived from an EMBL/GenBank/DDBJ whole genome shotgun (WGS) entry which is preliminary data.</text>
</comment>
<dbReference type="InterPro" id="IPR050918">
    <property type="entry name" value="CNF-like_PLA2_Inhibitor"/>
</dbReference>
<protein>
    <recommendedName>
        <fullName evidence="3">UPAR/Ly6 domain-containing protein</fullName>
    </recommendedName>
</protein>
<dbReference type="InterPro" id="IPR045860">
    <property type="entry name" value="Snake_toxin-like_sf"/>
</dbReference>
<feature type="domain" description="UPAR/Ly6" evidence="3">
    <location>
        <begin position="7"/>
        <end position="87"/>
    </location>
</feature>
<dbReference type="SUPFAM" id="SSF57302">
    <property type="entry name" value="Snake toxin-like"/>
    <property type="match status" value="2"/>
</dbReference>
<name>A0A553QY78_9TELE</name>
<dbReference type="Proteomes" id="UP000316079">
    <property type="component" value="Unassembled WGS sequence"/>
</dbReference>
<dbReference type="EMBL" id="SRMA01025430">
    <property type="protein sequence ID" value="TRY94766.1"/>
    <property type="molecule type" value="Genomic_DNA"/>
</dbReference>
<dbReference type="GO" id="GO:0005576">
    <property type="term" value="C:extracellular region"/>
    <property type="evidence" value="ECO:0007669"/>
    <property type="project" value="UniProtKB-SubCell"/>
</dbReference>
<dbReference type="PANTHER" id="PTHR20914">
    <property type="entry name" value="LY6/PLAUR DOMAIN-CONTAINING PROTEIN 8"/>
    <property type="match status" value="1"/>
</dbReference>
<evidence type="ECO:0000256" key="1">
    <source>
        <dbReference type="ARBA" id="ARBA00004613"/>
    </source>
</evidence>
<proteinExistence type="predicted"/>
<dbReference type="OrthoDB" id="5945173at2759"/>
<sequence>MSSMAGSLSCYQCIPETSIKCTETTVECPAGQCGTMKTTSYLGNNTLADIIMKNCSVSQQCVTASVNFGLTRIIINNECCSTRLCNNRTEPVPPKRIPNGNKCYTCNGQDCSSTLPCSDEEDHLNFEGEIIAMRGCATRSFCRGDLSSQISQTNTEAVGLSCCKGHLCNQARSPSSTPCCLLLLGLLLFTVMSLSALC</sequence>
<dbReference type="STRING" id="623744.A0A553QY78"/>
<evidence type="ECO:0000259" key="3">
    <source>
        <dbReference type="Pfam" id="PF00021"/>
    </source>
</evidence>
<evidence type="ECO:0000313" key="4">
    <source>
        <dbReference type="EMBL" id="TRY94766.1"/>
    </source>
</evidence>
<dbReference type="InterPro" id="IPR016054">
    <property type="entry name" value="LY6_UPA_recep-like"/>
</dbReference>
<comment type="subcellular location">
    <subcellularLocation>
        <location evidence="1">Secreted</location>
    </subcellularLocation>
</comment>
<gene>
    <name evidence="4" type="ORF">DNTS_021635</name>
</gene>
<keyword evidence="2" id="KW-0964">Secreted</keyword>
<dbReference type="AlphaFoldDB" id="A0A553QY78"/>
<organism evidence="4 5">
    <name type="scientific">Danionella cerebrum</name>
    <dbReference type="NCBI Taxonomy" id="2873325"/>
    <lineage>
        <taxon>Eukaryota</taxon>
        <taxon>Metazoa</taxon>
        <taxon>Chordata</taxon>
        <taxon>Craniata</taxon>
        <taxon>Vertebrata</taxon>
        <taxon>Euteleostomi</taxon>
        <taxon>Actinopterygii</taxon>
        <taxon>Neopterygii</taxon>
        <taxon>Teleostei</taxon>
        <taxon>Ostariophysi</taxon>
        <taxon>Cypriniformes</taxon>
        <taxon>Danionidae</taxon>
        <taxon>Danioninae</taxon>
        <taxon>Danionella</taxon>
    </lineage>
</organism>
<evidence type="ECO:0000313" key="5">
    <source>
        <dbReference type="Proteomes" id="UP000316079"/>
    </source>
</evidence>
<dbReference type="Gene3D" id="2.10.60.10">
    <property type="entry name" value="CD59"/>
    <property type="match status" value="2"/>
</dbReference>
<dbReference type="PANTHER" id="PTHR20914:SF24">
    <property type="entry name" value="LYMPHOCYTE ANTIGEN 6 FAMILY MEMBER M2-RELATED"/>
    <property type="match status" value="1"/>
</dbReference>
<keyword evidence="5" id="KW-1185">Reference proteome</keyword>
<accession>A0A553QY78</accession>
<dbReference type="Pfam" id="PF00021">
    <property type="entry name" value="UPAR_LY6"/>
    <property type="match status" value="1"/>
</dbReference>
<evidence type="ECO:0000256" key="2">
    <source>
        <dbReference type="ARBA" id="ARBA00022525"/>
    </source>
</evidence>
<reference evidence="4 5" key="1">
    <citation type="journal article" date="2019" name="Sci. Data">
        <title>Hybrid genome assembly and annotation of Danionella translucida.</title>
        <authorList>
            <person name="Kadobianskyi M."/>
            <person name="Schulze L."/>
            <person name="Schuelke M."/>
            <person name="Judkewitz B."/>
        </authorList>
    </citation>
    <scope>NUCLEOTIDE SEQUENCE [LARGE SCALE GENOMIC DNA]</scope>
    <source>
        <strain evidence="4 5">Bolton</strain>
    </source>
</reference>